<sequence>MSALAALLAGLAVFWLVPPAGARDLRRLTAAPLPGPRRPRRRSPCPAVAPAALTPVVGAALLGGRPAAVVVLCLALVALTVAAVARTHRAASRAGETSVEVARACSVLAAELRIGKVAGEALVDAADDCPLLARAAAVHRSGGDVVPVLRELAAAPGGSGLAAVADAWQVSVRTGAPLTRALDRVSAALAADRAVHRLVDAELSAPRATGRMLAVLPLVGLLLGYAVGGDPVAFLLGGWQGQGCLLAGVVLACAGVLWSERLAR</sequence>
<gene>
    <name evidence="2" type="ORF">GC722_13020</name>
</gene>
<comment type="caution">
    <text evidence="2">The sequence shown here is derived from an EMBL/GenBank/DDBJ whole genome shotgun (WGS) entry which is preliminary data.</text>
</comment>
<evidence type="ECO:0000313" key="3">
    <source>
        <dbReference type="Proteomes" id="UP000435304"/>
    </source>
</evidence>
<evidence type="ECO:0000256" key="1">
    <source>
        <dbReference type="SAM" id="Phobius"/>
    </source>
</evidence>
<feature type="transmembrane region" description="Helical" evidence="1">
    <location>
        <begin position="208"/>
        <end position="227"/>
    </location>
</feature>
<accession>A0A6A9UYZ6</accession>
<keyword evidence="3" id="KW-1185">Reference proteome</keyword>
<name>A0A6A9UYZ6_9ACTN</name>
<organism evidence="2 3">
    <name type="scientific">Auraticoccus cholistanensis</name>
    <dbReference type="NCBI Taxonomy" id="2656650"/>
    <lineage>
        <taxon>Bacteria</taxon>
        <taxon>Bacillati</taxon>
        <taxon>Actinomycetota</taxon>
        <taxon>Actinomycetes</taxon>
        <taxon>Propionibacteriales</taxon>
        <taxon>Propionibacteriaceae</taxon>
        <taxon>Auraticoccus</taxon>
    </lineage>
</organism>
<protein>
    <recommendedName>
        <fullName evidence="4">Type II secretion system protein</fullName>
    </recommendedName>
</protein>
<dbReference type="RefSeq" id="WP_156610892.1">
    <property type="nucleotide sequence ID" value="NZ_WPCU01000009.1"/>
</dbReference>
<dbReference type="Proteomes" id="UP000435304">
    <property type="component" value="Unassembled WGS sequence"/>
</dbReference>
<dbReference type="AlphaFoldDB" id="A0A6A9UYZ6"/>
<evidence type="ECO:0000313" key="2">
    <source>
        <dbReference type="EMBL" id="MVA76937.1"/>
    </source>
</evidence>
<keyword evidence="1" id="KW-0472">Membrane</keyword>
<proteinExistence type="predicted"/>
<feature type="transmembrane region" description="Helical" evidence="1">
    <location>
        <begin position="239"/>
        <end position="258"/>
    </location>
</feature>
<dbReference type="PANTHER" id="PTHR35007:SF4">
    <property type="entry name" value="CONSERVED TRANSMEMBRANE PROTEIN-RELATED"/>
    <property type="match status" value="1"/>
</dbReference>
<evidence type="ECO:0008006" key="4">
    <source>
        <dbReference type="Google" id="ProtNLM"/>
    </source>
</evidence>
<dbReference type="EMBL" id="WPCU01000009">
    <property type="protein sequence ID" value="MVA76937.1"/>
    <property type="molecule type" value="Genomic_DNA"/>
</dbReference>
<feature type="transmembrane region" description="Helical" evidence="1">
    <location>
        <begin position="67"/>
        <end position="85"/>
    </location>
</feature>
<keyword evidence="1" id="KW-1133">Transmembrane helix</keyword>
<reference evidence="2 3" key="1">
    <citation type="submission" date="2019-12" db="EMBL/GenBank/DDBJ databases">
        <title>Auraticoccus cholistani sp. nov., an actinomycete isolated from soil of Cholistan desert.</title>
        <authorList>
            <person name="Cheema M.T."/>
        </authorList>
    </citation>
    <scope>NUCLEOTIDE SEQUENCE [LARGE SCALE GENOMIC DNA]</scope>
    <source>
        <strain evidence="2 3">F435</strain>
    </source>
</reference>
<keyword evidence="1" id="KW-0812">Transmembrane</keyword>
<dbReference type="PANTHER" id="PTHR35007">
    <property type="entry name" value="INTEGRAL MEMBRANE PROTEIN-RELATED"/>
    <property type="match status" value="1"/>
</dbReference>